<dbReference type="SUPFAM" id="SSF82199">
    <property type="entry name" value="SET domain"/>
    <property type="match status" value="1"/>
</dbReference>
<dbReference type="SMART" id="SM00317">
    <property type="entry name" value="SET"/>
    <property type="match status" value="1"/>
</dbReference>
<dbReference type="PANTHER" id="PTHR47332:SF6">
    <property type="entry name" value="SET DOMAIN-CONTAINING PROTEIN"/>
    <property type="match status" value="1"/>
</dbReference>
<dbReference type="Proteomes" id="UP001302126">
    <property type="component" value="Unassembled WGS sequence"/>
</dbReference>
<dbReference type="PANTHER" id="PTHR47332">
    <property type="entry name" value="SET DOMAIN-CONTAINING PROTEIN 5"/>
    <property type="match status" value="1"/>
</dbReference>
<dbReference type="InterPro" id="IPR046341">
    <property type="entry name" value="SET_dom_sf"/>
</dbReference>
<keyword evidence="4" id="KW-1185">Reference proteome</keyword>
<name>A0AAN6WJL3_9PEZI</name>
<dbReference type="PROSITE" id="PS50280">
    <property type="entry name" value="SET"/>
    <property type="match status" value="1"/>
</dbReference>
<feature type="signal peptide" evidence="1">
    <location>
        <begin position="1"/>
        <end position="22"/>
    </location>
</feature>
<accession>A0AAN6WJL3</accession>
<evidence type="ECO:0000313" key="4">
    <source>
        <dbReference type="Proteomes" id="UP001302126"/>
    </source>
</evidence>
<dbReference type="InterPro" id="IPR001214">
    <property type="entry name" value="SET_dom"/>
</dbReference>
<dbReference type="AlphaFoldDB" id="A0AAN6WJL3"/>
<dbReference type="Pfam" id="PF00856">
    <property type="entry name" value="SET"/>
    <property type="match status" value="1"/>
</dbReference>
<dbReference type="CDD" id="cd20071">
    <property type="entry name" value="SET_SMYD"/>
    <property type="match status" value="1"/>
</dbReference>
<evidence type="ECO:0000256" key="1">
    <source>
        <dbReference type="SAM" id="SignalP"/>
    </source>
</evidence>
<evidence type="ECO:0000313" key="3">
    <source>
        <dbReference type="EMBL" id="KAK4182615.1"/>
    </source>
</evidence>
<feature type="chain" id="PRO_5042850945" description="SET domain-containing protein" evidence="1">
    <location>
        <begin position="23"/>
        <end position="437"/>
    </location>
</feature>
<organism evidence="3 4">
    <name type="scientific">Podospora australis</name>
    <dbReference type="NCBI Taxonomy" id="1536484"/>
    <lineage>
        <taxon>Eukaryota</taxon>
        <taxon>Fungi</taxon>
        <taxon>Dikarya</taxon>
        <taxon>Ascomycota</taxon>
        <taxon>Pezizomycotina</taxon>
        <taxon>Sordariomycetes</taxon>
        <taxon>Sordariomycetidae</taxon>
        <taxon>Sordariales</taxon>
        <taxon>Podosporaceae</taxon>
        <taxon>Podospora</taxon>
    </lineage>
</organism>
<dbReference type="EMBL" id="MU864632">
    <property type="protein sequence ID" value="KAK4182615.1"/>
    <property type="molecule type" value="Genomic_DNA"/>
</dbReference>
<protein>
    <recommendedName>
        <fullName evidence="2">SET domain-containing protein</fullName>
    </recommendedName>
</protein>
<proteinExistence type="predicted"/>
<dbReference type="InterPro" id="IPR053185">
    <property type="entry name" value="SET_domain_protein"/>
</dbReference>
<sequence length="437" mass="48269">MLAIQLLSLWLASASLTGASLAQAPLFLSADSFCLVRQPLTCAVHKSLEPPVVCSFPGPHSVYLPKKVETPAPSKESGLSPPPPSKWENTGKCVDKYCVYRNLGFANRRGIVAVTTQKHINRIQALEKKASSSQKENFHQNSAWFNLSEVSGKGLGLVTNTSLSRGNILMALPPALIIHQRCFEQTPHASLLPLLEAAVASMPVELEGLFMGQMSHFPGPKIPSILATNIFQMDLGGYGGDGGHYGNFPEISRFNHDCRPNVIFHIDPVRLVAVTTIVREVIPGEELSISYVDPKDPKTKRQERIKEAWGFECSCSLCTAPPKEEEKSRKRVEGIKELERTLEDLGAAKGKVNKKMMERLVKRYREERLEGYMSGGLTLVAMNFNMLGDAKNAEKYAKMAEEAVVMERGRGAADAEAMRNLGRDPRGHFTWRARVGR</sequence>
<comment type="caution">
    <text evidence="3">The sequence shown here is derived from an EMBL/GenBank/DDBJ whole genome shotgun (WGS) entry which is preliminary data.</text>
</comment>
<reference evidence="3" key="1">
    <citation type="journal article" date="2023" name="Mol. Phylogenet. Evol.">
        <title>Genome-scale phylogeny and comparative genomics of the fungal order Sordariales.</title>
        <authorList>
            <person name="Hensen N."/>
            <person name="Bonometti L."/>
            <person name="Westerberg I."/>
            <person name="Brannstrom I.O."/>
            <person name="Guillou S."/>
            <person name="Cros-Aarteil S."/>
            <person name="Calhoun S."/>
            <person name="Haridas S."/>
            <person name="Kuo A."/>
            <person name="Mondo S."/>
            <person name="Pangilinan J."/>
            <person name="Riley R."/>
            <person name="LaButti K."/>
            <person name="Andreopoulos B."/>
            <person name="Lipzen A."/>
            <person name="Chen C."/>
            <person name="Yan M."/>
            <person name="Daum C."/>
            <person name="Ng V."/>
            <person name="Clum A."/>
            <person name="Steindorff A."/>
            <person name="Ohm R.A."/>
            <person name="Martin F."/>
            <person name="Silar P."/>
            <person name="Natvig D.O."/>
            <person name="Lalanne C."/>
            <person name="Gautier V."/>
            <person name="Ament-Velasquez S.L."/>
            <person name="Kruys A."/>
            <person name="Hutchinson M.I."/>
            <person name="Powell A.J."/>
            <person name="Barry K."/>
            <person name="Miller A.N."/>
            <person name="Grigoriev I.V."/>
            <person name="Debuchy R."/>
            <person name="Gladieux P."/>
            <person name="Hiltunen Thoren M."/>
            <person name="Johannesson H."/>
        </authorList>
    </citation>
    <scope>NUCLEOTIDE SEQUENCE</scope>
    <source>
        <strain evidence="3">PSN309</strain>
    </source>
</reference>
<feature type="domain" description="SET" evidence="2">
    <location>
        <begin position="143"/>
        <end position="292"/>
    </location>
</feature>
<keyword evidence="1" id="KW-0732">Signal</keyword>
<evidence type="ECO:0000259" key="2">
    <source>
        <dbReference type="PROSITE" id="PS50280"/>
    </source>
</evidence>
<reference evidence="3" key="2">
    <citation type="submission" date="2023-05" db="EMBL/GenBank/DDBJ databases">
        <authorList>
            <consortium name="Lawrence Berkeley National Laboratory"/>
            <person name="Steindorff A."/>
            <person name="Hensen N."/>
            <person name="Bonometti L."/>
            <person name="Westerberg I."/>
            <person name="Brannstrom I.O."/>
            <person name="Guillou S."/>
            <person name="Cros-Aarteil S."/>
            <person name="Calhoun S."/>
            <person name="Haridas S."/>
            <person name="Kuo A."/>
            <person name="Mondo S."/>
            <person name="Pangilinan J."/>
            <person name="Riley R."/>
            <person name="Labutti K."/>
            <person name="Andreopoulos B."/>
            <person name="Lipzen A."/>
            <person name="Chen C."/>
            <person name="Yanf M."/>
            <person name="Daum C."/>
            <person name="Ng V."/>
            <person name="Clum A."/>
            <person name="Ohm R."/>
            <person name="Martin F."/>
            <person name="Silar P."/>
            <person name="Natvig D."/>
            <person name="Lalanne C."/>
            <person name="Gautier V."/>
            <person name="Ament-Velasquez S.L."/>
            <person name="Kruys A."/>
            <person name="Hutchinson M.I."/>
            <person name="Powell A.J."/>
            <person name="Barry K."/>
            <person name="Miller A.N."/>
            <person name="Grigoriev I.V."/>
            <person name="Debuchy R."/>
            <person name="Gladieux P."/>
            <person name="Thoren M.H."/>
            <person name="Johannesson H."/>
        </authorList>
    </citation>
    <scope>NUCLEOTIDE SEQUENCE</scope>
    <source>
        <strain evidence="3">PSN309</strain>
    </source>
</reference>
<gene>
    <name evidence="3" type="ORF">QBC35DRAFT_546637</name>
</gene>
<dbReference type="Gene3D" id="2.170.270.10">
    <property type="entry name" value="SET domain"/>
    <property type="match status" value="1"/>
</dbReference>